<feature type="compositionally biased region" description="Low complexity" evidence="1">
    <location>
        <begin position="234"/>
        <end position="247"/>
    </location>
</feature>
<protein>
    <submittedName>
        <fullName evidence="3">Peptidase M10</fullName>
    </submittedName>
</protein>
<feature type="non-terminal residue" evidence="3">
    <location>
        <position position="383"/>
    </location>
</feature>
<dbReference type="InterPro" id="IPR037174">
    <property type="entry name" value="Trimeric_adhesin"/>
</dbReference>
<accession>A0ABQ6SJ79</accession>
<dbReference type="Gene3D" id="3.90.1780.10">
    <property type="entry name" value="Trimeric adhesin"/>
    <property type="match status" value="3"/>
</dbReference>
<comment type="caution">
    <text evidence="3">The sequence shown here is derived from an EMBL/GenBank/DDBJ whole genome shotgun (WGS) entry which is preliminary data.</text>
</comment>
<evidence type="ECO:0000313" key="3">
    <source>
        <dbReference type="EMBL" id="KAA5522230.1"/>
    </source>
</evidence>
<sequence>STPAVPTTADLVDLNGTVGAPVNKNAAATVGDLQNMGWKVSSNKTTGAEGAYLDVVKNANEVKFVGKNAAKVSGKTENGVRTITIDVPDVKTAELVSSKDGSVIAPSTDSKLQEALKAAKDELAALPKDATPEKKKEVEEKVKDAETALNKALDDKGVATAKNVADMINKSGFTLKTSATAEGNKESGDDEVINPGKAVEMVAGKNLTVKQEANGKVTYSLNPVLSNLTSAEFKGTGTNTPTTKLTNEGVTITPETSTGKNPVSLTQNGLNNGGNAITDVAGNLDGAKANTQAPTTNAAAPNTTNKDGDKYVNPNNAATVGDVLNAGWNLQEKGTAKDFVTAYDTVNFIDGEGTSVSVENTDNKTSKIKYSVNLGDGLEKTND</sequence>
<dbReference type="InterPro" id="IPR040482">
    <property type="entry name" value="Trp_ring"/>
</dbReference>
<feature type="non-terminal residue" evidence="3">
    <location>
        <position position="1"/>
    </location>
</feature>
<dbReference type="Pfam" id="PF18669">
    <property type="entry name" value="Trp_ring"/>
    <property type="match status" value="1"/>
</dbReference>
<feature type="domain" description="Trimeric autotransporter adhesin Trp ring" evidence="2">
    <location>
        <begin position="36"/>
        <end position="87"/>
    </location>
</feature>
<dbReference type="SUPFAM" id="SSF101999">
    <property type="entry name" value="Trimeric adhesin"/>
    <property type="match status" value="2"/>
</dbReference>
<evidence type="ECO:0000313" key="4">
    <source>
        <dbReference type="Proteomes" id="UP000324828"/>
    </source>
</evidence>
<dbReference type="EMBL" id="VXDF01000016">
    <property type="protein sequence ID" value="KAA5522230.1"/>
    <property type="molecule type" value="Genomic_DNA"/>
</dbReference>
<dbReference type="Proteomes" id="UP000324828">
    <property type="component" value="Unassembled WGS sequence"/>
</dbReference>
<feature type="region of interest" description="Disordered" evidence="1">
    <location>
        <begin position="232"/>
        <end position="263"/>
    </location>
</feature>
<name>A0ABQ6SJ79_9PAST</name>
<proteinExistence type="predicted"/>
<reference evidence="3 4" key="1">
    <citation type="submission" date="2019-09" db="EMBL/GenBank/DDBJ databases">
        <title>Haemophilus seminale sp. nov., isolated from human semen.</title>
        <authorList>
            <person name="Zheng M."/>
        </authorList>
    </citation>
    <scope>NUCLEOTIDE SEQUENCE [LARGE SCALE GENOMIC DNA]</scope>
    <source>
        <strain evidence="3 4">SZY H2</strain>
    </source>
</reference>
<evidence type="ECO:0000256" key="1">
    <source>
        <dbReference type="SAM" id="MobiDB-lite"/>
    </source>
</evidence>
<feature type="region of interest" description="Disordered" evidence="1">
    <location>
        <begin position="286"/>
        <end position="310"/>
    </location>
</feature>
<keyword evidence="4" id="KW-1185">Reference proteome</keyword>
<feature type="compositionally biased region" description="Polar residues" evidence="1">
    <location>
        <begin position="248"/>
        <end position="263"/>
    </location>
</feature>
<evidence type="ECO:0000259" key="2">
    <source>
        <dbReference type="Pfam" id="PF18669"/>
    </source>
</evidence>
<dbReference type="Gene3D" id="2.20.25.140">
    <property type="match status" value="1"/>
</dbReference>
<feature type="compositionally biased region" description="Low complexity" evidence="1">
    <location>
        <begin position="289"/>
        <end position="305"/>
    </location>
</feature>
<gene>
    <name evidence="3" type="ORF">F2S80_10340</name>
</gene>
<organism evidence="3 4">
    <name type="scientific">Haemophilus seminalis</name>
    <dbReference type="NCBI Taxonomy" id="2582921"/>
    <lineage>
        <taxon>Bacteria</taxon>
        <taxon>Pseudomonadati</taxon>
        <taxon>Pseudomonadota</taxon>
        <taxon>Gammaproteobacteria</taxon>
        <taxon>Pasteurellales</taxon>
        <taxon>Pasteurellaceae</taxon>
        <taxon>Haemophilus</taxon>
    </lineage>
</organism>